<dbReference type="Pfam" id="PF23227">
    <property type="entry name" value="HEAT_MROH2B_C"/>
    <property type="match status" value="1"/>
</dbReference>
<dbReference type="InterPro" id="IPR045206">
    <property type="entry name" value="Maestro_heat-like_prot"/>
</dbReference>
<dbReference type="InterPro" id="IPR048465">
    <property type="entry name" value="Maestro-like_HEAT"/>
</dbReference>
<dbReference type="Gene3D" id="1.25.10.10">
    <property type="entry name" value="Leucine-rich Repeat Variant"/>
    <property type="match status" value="3"/>
</dbReference>
<evidence type="ECO:0000256" key="2">
    <source>
        <dbReference type="SAM" id="MobiDB-lite"/>
    </source>
</evidence>
<organism evidence="7 8">
    <name type="scientific">Lingula anatina</name>
    <name type="common">Brachiopod</name>
    <name type="synonym">Lingula unguis</name>
    <dbReference type="NCBI Taxonomy" id="7574"/>
    <lineage>
        <taxon>Eukaryota</taxon>
        <taxon>Metazoa</taxon>
        <taxon>Spiralia</taxon>
        <taxon>Lophotrochozoa</taxon>
        <taxon>Brachiopoda</taxon>
        <taxon>Linguliformea</taxon>
        <taxon>Lingulata</taxon>
        <taxon>Lingulida</taxon>
        <taxon>Linguloidea</taxon>
        <taxon>Lingulidae</taxon>
        <taxon>Lingula</taxon>
    </lineage>
</organism>
<dbReference type="RefSeq" id="XP_013385054.1">
    <property type="nucleotide sequence ID" value="XM_013529600.1"/>
</dbReference>
<feature type="domain" description="MROH2B-like N-terminal HEAT-repeats" evidence="5">
    <location>
        <begin position="44"/>
        <end position="262"/>
    </location>
</feature>
<feature type="region of interest" description="Disordered" evidence="2">
    <location>
        <begin position="1270"/>
        <end position="1294"/>
    </location>
</feature>
<dbReference type="InterPro" id="IPR011989">
    <property type="entry name" value="ARM-like"/>
</dbReference>
<sequence length="1678" mass="186776">MIMPGHSEGGVRATGGQVDEMVMAMIDSAYDKNEDTQEMIGSALLELGRKQPALVLSSCYTYLKKHSKLNHGHRVVILNAIEKILKETLDELKESLAADLIAQASEELTESKEVVPEWQTAASGVLVAVGKKYCTLVMENLVAKFQPGVMPHFFVVQTMANLATANSFGIVPFLNVVLGTMLPLLGMAKHDNMKWVFSSALGKFSEAILDYVVNIEKAPDPNVKKEAFAGEIYSAYDILFNVWLQSKEAKLRLAIVDALGNMAHIMSRENLEEQLPRLISGILNLYKKHAAESFHITQGLCMVLDAAVQGECTILEPHLDLVLNNLFTQACSLPDFNVPGSIKNHNEVLRCFSVIATAFSDRLVGYLLTKLETSNERTKIATLIIFKQLINTGGEAMENKKALIVSGLKGLALNETNNKVKKVIAQVVSAMAHHGHLEEEGGQLMVDFVIRQCSLPDDTKTRSNDPEHVSNWALRKMCENVLHLITTTIEGIDVVLWPYLLEFLLPVQHTDAMGVICKNVAFLASQKRENNDEDYMIDFEDKANVPKPTAMIARLIVLAGRPTNGGNRGLHVLQAMQGLSPNLNEGLVELWDTVIPKLVQYLEGAEDEKWNQKNWEDLALKMLSKSLDEVNDEDWIEELGAVMGEQIPLYTNYPEEKNFIFKCIGIIMRKSTKKEFVNKHLTVLFNSVNHTHQVEREGVAIAFGFAASSHLDSVLTKLESVAKNEMAKKSSGFLGFLKEKATSSDADLEKIKATTMLCYGFVTLYAPATLIVSRIEATIMRSITPHFSHVKDNMVKQNLIRTVELIGKALHPDHLMQTHSLTNRGELLGHMQDLFGNVWRLADLQGYMKAEGTAHLPSETRALAMNACATLVKLDPILSDAELFDLIKTSTDCVFPLPLDGTTGKKGKEDPDQQLEHEVLLESTLEALDDLLKEILLKNLSPAGLESIFKHLVPWMLSIHEHERLRAIRTTHNLLQCYLEKFEFGMGSGSPVFTTLQLLLGRLIPRCTDSEVDIRQLSIETVQTTLKIQLRYEGNPPGHKDQMVDALPTLKDRVKKNDPNLLFSVINDLSKVLAKKVPSGQLQGLVDLLMQGLLDSQSHSSSGACVALNSLFKSRGGELHEQVSRLIRELHDKLALITYPQTRTGTLRAIRTLATHHLISVVTALLNFRLPYDEHIVDCWKTLAQDAQLTNSIFSHILELLSRSLPYEEKASNNDKEDPIRTACQLPLAATSALHVIFQVEETEAQVLQNYNRLFVSLLIEICSMLDVQPPKEKKDDTKEETKSPRGKKGAQPKEVKLVPSNMCVEAFKGLLERSKSEGVMEDLDAENTWENLQNKETFTEAVTTLARSVCTHQGECVAKLVSCLTPVFTSLYDPQRIGAVAFCAELIQQRCAGDLTLVELLMNSLLGRLVDSNHKVRMVCIRGLGNVSSVGSEQVQKFSTTVLSAMMAGMDDKDDIDDDITLEAMEGLSKLLEQINESHIRAILINISLKIRPCFEKDKEAVRAAAFTLFGNLSKFGDGPSRAPFLEQIHTNFVSLLLHLNDPEEQVQKSCKFALRLLGPLMGSTAINGMFQKHLLEDARLHYGEFMNDLSKIIIKDIPDKVNFYVMGCVSFFKSQWPEIKCNAAMFAGFLMGNLSKDKHTLVSKEHVCGALILLLKDSSPSVRSKAAEAMSWLYDY</sequence>
<gene>
    <name evidence="8" type="primary">LOC106155010</name>
</gene>
<dbReference type="Proteomes" id="UP000085678">
    <property type="component" value="Unplaced"/>
</dbReference>
<evidence type="ECO:0000259" key="6">
    <source>
        <dbReference type="Pfam" id="PF23227"/>
    </source>
</evidence>
<feature type="domain" description="Maestro/Maestro-like HEAT-repeats" evidence="6">
    <location>
        <begin position="1402"/>
        <end position="1675"/>
    </location>
</feature>
<name>A0A1S3HJ86_LINAN</name>
<feature type="domain" description="Maestro-like HEAT-repeats" evidence="3">
    <location>
        <begin position="962"/>
        <end position="1193"/>
    </location>
</feature>
<dbReference type="KEGG" id="lak:106155010"/>
<dbReference type="FunCoup" id="A0A1S3HJ86">
    <property type="interactions" value="1424"/>
</dbReference>
<evidence type="ECO:0000259" key="5">
    <source>
        <dbReference type="Pfam" id="PF23221"/>
    </source>
</evidence>
<dbReference type="PANTHER" id="PTHR23120:SF0">
    <property type="entry name" value="MAESTRO HEAT-LIKE REPEAT FAMILY MEMBER 1"/>
    <property type="match status" value="1"/>
</dbReference>
<dbReference type="InterPro" id="IPR016024">
    <property type="entry name" value="ARM-type_fold"/>
</dbReference>
<dbReference type="Pfam" id="PF21047">
    <property type="entry name" value="HEAT_Maestro"/>
    <property type="match status" value="1"/>
</dbReference>
<dbReference type="PANTHER" id="PTHR23120">
    <property type="entry name" value="MAESTRO-RELATED HEAT DOMAIN-CONTAINING"/>
    <property type="match status" value="1"/>
</dbReference>
<feature type="compositionally biased region" description="Basic and acidic residues" evidence="2">
    <location>
        <begin position="1270"/>
        <end position="1284"/>
    </location>
</feature>
<dbReference type="InterPro" id="IPR056282">
    <property type="entry name" value="MROH2B-like_N_HEAT"/>
</dbReference>
<dbReference type="GO" id="GO:0005737">
    <property type="term" value="C:cytoplasm"/>
    <property type="evidence" value="ECO:0007669"/>
    <property type="project" value="TreeGrafter"/>
</dbReference>
<dbReference type="Pfam" id="PF23221">
    <property type="entry name" value="HEAT_MROH2B_1st"/>
    <property type="match status" value="1"/>
</dbReference>
<dbReference type="Pfam" id="PF23210">
    <property type="entry name" value="HEAT_Maestro_2"/>
    <property type="match status" value="1"/>
</dbReference>
<feature type="domain" description="MROH2B-like HEAT-repeats" evidence="4">
    <location>
        <begin position="266"/>
        <end position="937"/>
    </location>
</feature>
<keyword evidence="7" id="KW-1185">Reference proteome</keyword>
<accession>A0A1S3HJ86</accession>
<dbReference type="InParanoid" id="A0A1S3HJ86"/>
<dbReference type="GeneID" id="106155010"/>
<dbReference type="SUPFAM" id="SSF48371">
    <property type="entry name" value="ARM repeat"/>
    <property type="match status" value="2"/>
</dbReference>
<keyword evidence="1" id="KW-0677">Repeat</keyword>
<dbReference type="InterPro" id="IPR055408">
    <property type="entry name" value="HEAT_MROH2B-like"/>
</dbReference>
<evidence type="ECO:0000313" key="8">
    <source>
        <dbReference type="RefSeq" id="XP_013385054.1"/>
    </source>
</evidence>
<reference evidence="8" key="1">
    <citation type="submission" date="2025-08" db="UniProtKB">
        <authorList>
            <consortium name="RefSeq"/>
        </authorList>
    </citation>
    <scope>IDENTIFICATION</scope>
    <source>
        <tissue evidence="8">Gonads</tissue>
    </source>
</reference>
<dbReference type="InterPro" id="IPR055406">
    <property type="entry name" value="HEAT_Maestro"/>
</dbReference>
<dbReference type="OrthoDB" id="1884734at2759"/>
<evidence type="ECO:0000259" key="3">
    <source>
        <dbReference type="Pfam" id="PF21047"/>
    </source>
</evidence>
<evidence type="ECO:0000256" key="1">
    <source>
        <dbReference type="ARBA" id="ARBA00022737"/>
    </source>
</evidence>
<proteinExistence type="predicted"/>
<evidence type="ECO:0000259" key="4">
    <source>
        <dbReference type="Pfam" id="PF23210"/>
    </source>
</evidence>
<protein>
    <submittedName>
        <fullName evidence="8">Maestro heat-like repeat-containing protein family member 1 isoform X1</fullName>
    </submittedName>
</protein>
<evidence type="ECO:0000313" key="7">
    <source>
        <dbReference type="Proteomes" id="UP000085678"/>
    </source>
</evidence>